<protein>
    <submittedName>
        <fullName evidence="1">Uncharacterized protein</fullName>
    </submittedName>
</protein>
<evidence type="ECO:0000313" key="2">
    <source>
        <dbReference type="Proteomes" id="UP000744676"/>
    </source>
</evidence>
<comment type="caution">
    <text evidence="1">The sequence shown here is derived from an EMBL/GenBank/DDBJ whole genome shotgun (WGS) entry which is preliminary data.</text>
</comment>
<reference evidence="1 2" key="1">
    <citation type="journal article" date="2020" name="Front. Microbiol.">
        <title>Phenotypic and Genetic Characterization of the Cheese Ripening Yeast Geotrichum candidum.</title>
        <authorList>
            <person name="Perkins V."/>
            <person name="Vignola S."/>
            <person name="Lessard M.H."/>
            <person name="Plante P.L."/>
            <person name="Corbeil J."/>
            <person name="Dugat-Bony E."/>
            <person name="Frenette M."/>
            <person name="Labrie S."/>
        </authorList>
    </citation>
    <scope>NUCLEOTIDE SEQUENCE [LARGE SCALE GENOMIC DNA]</scope>
    <source>
        <strain evidence="1 2">LMA-1147</strain>
    </source>
</reference>
<proteinExistence type="predicted"/>
<sequence>MSSPCVDQDSTGTTVAAKAATAAAAATAAVVVDPTAVPVVATAAATAPTVAETNELSDGADSNDQEYALEPTSSYGSSSFISSGDEYDYDDDYDENENDDDDEYDSSGDLVEYLSDAQAEWEESIAQIQSLLTCILIPVVGKFFGRRFSYFGMFVFIEILAGVHSMGWWWFTRHG</sequence>
<evidence type="ECO:0000313" key="1">
    <source>
        <dbReference type="EMBL" id="KAF5095986.1"/>
    </source>
</evidence>
<keyword evidence="2" id="KW-1185">Reference proteome</keyword>
<accession>A0ACB6V2P8</accession>
<organism evidence="1 2">
    <name type="scientific">Geotrichum galactomycetum</name>
    <dbReference type="NCBI Taxonomy" id="27317"/>
    <lineage>
        <taxon>Eukaryota</taxon>
        <taxon>Fungi</taxon>
        <taxon>Dikarya</taxon>
        <taxon>Ascomycota</taxon>
        <taxon>Saccharomycotina</taxon>
        <taxon>Dipodascomycetes</taxon>
        <taxon>Dipodascales</taxon>
        <taxon>Dipodascaceae</taxon>
        <taxon>Geotrichum</taxon>
    </lineage>
</organism>
<gene>
    <name evidence="1" type="ORF">D0Z00_002941</name>
</gene>
<name>A0ACB6V2P8_9ASCO</name>
<dbReference type="Proteomes" id="UP000744676">
    <property type="component" value="Unassembled WGS sequence"/>
</dbReference>
<dbReference type="EMBL" id="QVQA01000104">
    <property type="protein sequence ID" value="KAF5095986.1"/>
    <property type="molecule type" value="Genomic_DNA"/>
</dbReference>